<gene>
    <name evidence="2" type="ORF">JNB62_14905</name>
</gene>
<organism evidence="2 3">
    <name type="scientific">Microbacterium jejuense</name>
    <dbReference type="NCBI Taxonomy" id="1263637"/>
    <lineage>
        <taxon>Bacteria</taxon>
        <taxon>Bacillati</taxon>
        <taxon>Actinomycetota</taxon>
        <taxon>Actinomycetes</taxon>
        <taxon>Micrococcales</taxon>
        <taxon>Microbacteriaceae</taxon>
        <taxon>Microbacterium</taxon>
    </lineage>
</organism>
<sequence length="111" mass="11889">MTDIVLPAAIQAFVDATNRGDSDAFLEAFSDDPTLEDWGRVFTGRVGVAAWDRSDNIGKQSHFEVVGVDQGTAPDVYVVTVRVTGGGYNGTSPLTFLLRDGKIDRLTIAPS</sequence>
<dbReference type="InterPro" id="IPR032710">
    <property type="entry name" value="NTF2-like_dom_sf"/>
</dbReference>
<dbReference type="Proteomes" id="UP001196843">
    <property type="component" value="Unassembled WGS sequence"/>
</dbReference>
<dbReference type="RefSeq" id="WP_220301682.1">
    <property type="nucleotide sequence ID" value="NZ_JAEUAW010000012.1"/>
</dbReference>
<dbReference type="Pfam" id="PF12680">
    <property type="entry name" value="SnoaL_2"/>
    <property type="match status" value="1"/>
</dbReference>
<keyword evidence="3" id="KW-1185">Reference proteome</keyword>
<evidence type="ECO:0000313" key="3">
    <source>
        <dbReference type="Proteomes" id="UP001196843"/>
    </source>
</evidence>
<comment type="caution">
    <text evidence="2">The sequence shown here is derived from an EMBL/GenBank/DDBJ whole genome shotgun (WGS) entry which is preliminary data.</text>
</comment>
<evidence type="ECO:0000313" key="2">
    <source>
        <dbReference type="EMBL" id="MBW9094975.1"/>
    </source>
</evidence>
<dbReference type="Gene3D" id="3.10.450.50">
    <property type="match status" value="1"/>
</dbReference>
<accession>A0ABS7HRG9</accession>
<dbReference type="InterPro" id="IPR037401">
    <property type="entry name" value="SnoaL-like"/>
</dbReference>
<proteinExistence type="predicted"/>
<protein>
    <submittedName>
        <fullName evidence="2">Nuclear transport factor 2 family protein</fullName>
    </submittedName>
</protein>
<feature type="domain" description="SnoaL-like" evidence="1">
    <location>
        <begin position="10"/>
        <end position="104"/>
    </location>
</feature>
<dbReference type="SUPFAM" id="SSF54427">
    <property type="entry name" value="NTF2-like"/>
    <property type="match status" value="1"/>
</dbReference>
<dbReference type="EMBL" id="JAEUAW010000012">
    <property type="protein sequence ID" value="MBW9094975.1"/>
    <property type="molecule type" value="Genomic_DNA"/>
</dbReference>
<evidence type="ECO:0000259" key="1">
    <source>
        <dbReference type="Pfam" id="PF12680"/>
    </source>
</evidence>
<name>A0ABS7HRG9_9MICO</name>
<reference evidence="2 3" key="1">
    <citation type="journal article" date="2021" name="MBio">
        <title>Poor Competitiveness of Bradyrhizobium in Pigeon Pea Root Colonization in Indian Soils.</title>
        <authorList>
            <person name="Chalasani D."/>
            <person name="Basu A."/>
            <person name="Pullabhotla S.V.S.R.N."/>
            <person name="Jorrin B."/>
            <person name="Neal A.L."/>
            <person name="Poole P.S."/>
            <person name="Podile A.R."/>
            <person name="Tkacz A."/>
        </authorList>
    </citation>
    <scope>NUCLEOTIDE SEQUENCE [LARGE SCALE GENOMIC DNA]</scope>
    <source>
        <strain evidence="2 3">HU14</strain>
    </source>
</reference>